<dbReference type="EMBL" id="CABEEZ010000111">
    <property type="protein sequence ID" value="VTR44490.1"/>
    <property type="molecule type" value="Genomic_DNA"/>
</dbReference>
<protein>
    <submittedName>
        <fullName evidence="1">High temperature protein G</fullName>
    </submittedName>
</protein>
<dbReference type="SUPFAM" id="SSF54211">
    <property type="entry name" value="Ribosomal protein S5 domain 2-like"/>
    <property type="match status" value="1"/>
</dbReference>
<name>A0A4U9VCE0_SERFO</name>
<dbReference type="InterPro" id="IPR020568">
    <property type="entry name" value="Ribosomal_Su5_D2-typ_SF"/>
</dbReference>
<evidence type="ECO:0000313" key="1">
    <source>
        <dbReference type="EMBL" id="VTR44490.1"/>
    </source>
</evidence>
<dbReference type="AlphaFoldDB" id="A0A4U9VCE0"/>
<organism evidence="1">
    <name type="scientific">Serratia fonticola</name>
    <dbReference type="NCBI Taxonomy" id="47917"/>
    <lineage>
        <taxon>Bacteria</taxon>
        <taxon>Pseudomonadati</taxon>
        <taxon>Pseudomonadota</taxon>
        <taxon>Gammaproteobacteria</taxon>
        <taxon>Enterobacterales</taxon>
        <taxon>Yersiniaceae</taxon>
        <taxon>Serratia</taxon>
    </lineage>
</organism>
<sequence>MTEGQDKIYYITADSYAAAKSSPHLELFRKERHRSPAAV</sequence>
<gene>
    <name evidence="1" type="primary">htpG_2</name>
    <name evidence="1" type="ORF">NCTC12965_05110</name>
</gene>
<proteinExistence type="predicted"/>
<accession>A0A4U9VCE0</accession>
<dbReference type="Gene3D" id="3.40.50.11260">
    <property type="match status" value="1"/>
</dbReference>
<reference evidence="1" key="1">
    <citation type="submission" date="2019-05" db="EMBL/GenBank/DDBJ databases">
        <authorList>
            <consortium name="Pathogen Informatics"/>
        </authorList>
    </citation>
    <scope>NUCLEOTIDE SEQUENCE [LARGE SCALE GENOMIC DNA]</scope>
    <source>
        <strain evidence="1">NCTC12965</strain>
    </source>
</reference>